<protein>
    <submittedName>
        <fullName evidence="5">Galactonate dehydratase</fullName>
    </submittedName>
</protein>
<dbReference type="GO" id="GO:0009063">
    <property type="term" value="P:amino acid catabolic process"/>
    <property type="evidence" value="ECO:0007669"/>
    <property type="project" value="InterPro"/>
</dbReference>
<dbReference type="SUPFAM" id="SSF51604">
    <property type="entry name" value="Enolase C-terminal domain-like"/>
    <property type="match status" value="1"/>
</dbReference>
<dbReference type="PROSITE" id="PS00908">
    <property type="entry name" value="MR_MLE_1"/>
    <property type="match status" value="1"/>
</dbReference>
<accession>A0A830F6V4</accession>
<dbReference type="Gene3D" id="3.30.390.10">
    <property type="entry name" value="Enolase-like, N-terminal domain"/>
    <property type="match status" value="1"/>
</dbReference>
<evidence type="ECO:0000313" key="5">
    <source>
        <dbReference type="EMBL" id="GGL44810.1"/>
    </source>
</evidence>
<dbReference type="InterPro" id="IPR034593">
    <property type="entry name" value="DgoD-like"/>
</dbReference>
<dbReference type="CDD" id="cd03325">
    <property type="entry name" value="D-galactonate_dehydratase"/>
    <property type="match status" value="1"/>
</dbReference>
<dbReference type="SMART" id="SM00922">
    <property type="entry name" value="MR_MLE"/>
    <property type="match status" value="1"/>
</dbReference>
<sequence>MRITDYELFEVPPRWLFLRLETNDGVVGWGEPVVQGRARTVRTAVEELLDNYLVGEDPLPIEHHWQRMYRGDFYRGGPVLMSAIAGIDQALWDIKGKHYGAPVYELLGGYARERVRVHHWLGFETADDIGTLARSLVEEHGFTALKMNATAELERIDTPRAVKEASARLGRVRDAVGDDVDIGIDFHGRASKSMAKRLVTAFEEHDPMFYEKPVLPEHNDVLGDLAQRTSVPISTGERLYTRWDFKPVVREGHVDIIQPDLSHAGGITEVRKIATMAEAFDITVMPHCPLGPIALASCLQVDACSPNAILQEQGLDLHLEEANQALRYLSDPSVFDYEDGYLSLPAEPGLGVDIDESAVRDAADHSVDWHNPVWYHRDGSVAEW</sequence>
<evidence type="ECO:0000256" key="2">
    <source>
        <dbReference type="ARBA" id="ARBA00022842"/>
    </source>
</evidence>
<keyword evidence="3" id="KW-0456">Lyase</keyword>
<dbReference type="InterPro" id="IPR013341">
    <property type="entry name" value="Mandelate_racemase_N_dom"/>
</dbReference>
<dbReference type="GO" id="GO:0046872">
    <property type="term" value="F:metal ion binding"/>
    <property type="evidence" value="ECO:0007669"/>
    <property type="project" value="UniProtKB-KW"/>
</dbReference>
<keyword evidence="6" id="KW-1185">Reference proteome</keyword>
<keyword evidence="1" id="KW-0479">Metal-binding</keyword>
<evidence type="ECO:0000256" key="3">
    <source>
        <dbReference type="ARBA" id="ARBA00023239"/>
    </source>
</evidence>
<dbReference type="Proteomes" id="UP000628840">
    <property type="component" value="Unassembled WGS sequence"/>
</dbReference>
<dbReference type="InterPro" id="IPR023592">
    <property type="entry name" value="Galactonate_deHydtase"/>
</dbReference>
<dbReference type="OrthoDB" id="42605at2157"/>
<dbReference type="RefSeq" id="WP_188884507.1">
    <property type="nucleotide sequence ID" value="NZ_BMPF01000008.1"/>
</dbReference>
<dbReference type="InterPro" id="IPR018110">
    <property type="entry name" value="Mandel_Rmase/mucon_lact_enz_CS"/>
</dbReference>
<dbReference type="AlphaFoldDB" id="A0A830F6V4"/>
<dbReference type="InterPro" id="IPR029065">
    <property type="entry name" value="Enolase_C-like"/>
</dbReference>
<dbReference type="Gene3D" id="3.20.20.120">
    <property type="entry name" value="Enolase-like C-terminal domain"/>
    <property type="match status" value="1"/>
</dbReference>
<dbReference type="Pfam" id="PF13378">
    <property type="entry name" value="MR_MLE_C"/>
    <property type="match status" value="1"/>
</dbReference>
<keyword evidence="2" id="KW-0460">Magnesium</keyword>
<dbReference type="InterPro" id="IPR013342">
    <property type="entry name" value="Mandelate_racemase_C"/>
</dbReference>
<dbReference type="SFLD" id="SFLDF00003">
    <property type="entry name" value="D-galactonate_dehydratase"/>
    <property type="match status" value="1"/>
</dbReference>
<comment type="caution">
    <text evidence="5">The sequence shown here is derived from an EMBL/GenBank/DDBJ whole genome shotgun (WGS) entry which is preliminary data.</text>
</comment>
<dbReference type="GO" id="GO:0008869">
    <property type="term" value="F:galactonate dehydratase activity"/>
    <property type="evidence" value="ECO:0007669"/>
    <property type="project" value="InterPro"/>
</dbReference>
<reference evidence="5 6" key="1">
    <citation type="journal article" date="2019" name="Int. J. Syst. Evol. Microbiol.">
        <title>The Global Catalogue of Microorganisms (GCM) 10K type strain sequencing project: providing services to taxonomists for standard genome sequencing and annotation.</title>
        <authorList>
            <consortium name="The Broad Institute Genomics Platform"/>
            <consortium name="The Broad Institute Genome Sequencing Center for Infectious Disease"/>
            <person name="Wu L."/>
            <person name="Ma J."/>
        </authorList>
    </citation>
    <scope>NUCLEOTIDE SEQUENCE [LARGE SCALE GENOMIC DNA]</scope>
    <source>
        <strain evidence="5 6">JCM 19585</strain>
    </source>
</reference>
<organism evidence="5 6">
    <name type="scientific">Halarchaeum grantii</name>
    <dbReference type="NCBI Taxonomy" id="1193105"/>
    <lineage>
        <taxon>Archaea</taxon>
        <taxon>Methanobacteriati</taxon>
        <taxon>Methanobacteriota</taxon>
        <taxon>Stenosarchaea group</taxon>
        <taxon>Halobacteria</taxon>
        <taxon>Halobacteriales</taxon>
        <taxon>Halobacteriaceae</taxon>
    </lineage>
</organism>
<dbReference type="PANTHER" id="PTHR48080:SF2">
    <property type="entry name" value="D-GALACTONATE DEHYDRATASE"/>
    <property type="match status" value="1"/>
</dbReference>
<dbReference type="SFLD" id="SFLDS00001">
    <property type="entry name" value="Enolase"/>
    <property type="match status" value="1"/>
</dbReference>
<evidence type="ECO:0000313" key="6">
    <source>
        <dbReference type="Proteomes" id="UP000628840"/>
    </source>
</evidence>
<dbReference type="EMBL" id="BMPF01000008">
    <property type="protein sequence ID" value="GGL44810.1"/>
    <property type="molecule type" value="Genomic_DNA"/>
</dbReference>
<dbReference type="Pfam" id="PF02746">
    <property type="entry name" value="MR_MLE_N"/>
    <property type="match status" value="1"/>
</dbReference>
<dbReference type="GO" id="GO:0034194">
    <property type="term" value="P:D-galactonate catabolic process"/>
    <property type="evidence" value="ECO:0007669"/>
    <property type="project" value="InterPro"/>
</dbReference>
<feature type="domain" description="Mandelate racemase/muconate lactonizing enzyme C-terminal" evidence="4">
    <location>
        <begin position="126"/>
        <end position="232"/>
    </location>
</feature>
<gene>
    <name evidence="5" type="primary">dgoA</name>
    <name evidence="5" type="ORF">GCM10009037_30260</name>
</gene>
<proteinExistence type="predicted"/>
<dbReference type="InterPro" id="IPR029017">
    <property type="entry name" value="Enolase-like_N"/>
</dbReference>
<dbReference type="SFLD" id="SFLDG00179">
    <property type="entry name" value="mandelate_racemase"/>
    <property type="match status" value="1"/>
</dbReference>
<dbReference type="InterPro" id="IPR036849">
    <property type="entry name" value="Enolase-like_C_sf"/>
</dbReference>
<evidence type="ECO:0000256" key="1">
    <source>
        <dbReference type="ARBA" id="ARBA00022723"/>
    </source>
</evidence>
<name>A0A830F6V4_9EURY</name>
<dbReference type="SUPFAM" id="SSF54826">
    <property type="entry name" value="Enolase N-terminal domain-like"/>
    <property type="match status" value="1"/>
</dbReference>
<dbReference type="PANTHER" id="PTHR48080">
    <property type="entry name" value="D-GALACTONATE DEHYDRATASE-RELATED"/>
    <property type="match status" value="1"/>
</dbReference>
<dbReference type="NCBIfam" id="NF010624">
    <property type="entry name" value="PRK14017.1"/>
    <property type="match status" value="1"/>
</dbReference>
<evidence type="ECO:0000259" key="4">
    <source>
        <dbReference type="SMART" id="SM00922"/>
    </source>
</evidence>